<proteinExistence type="predicted"/>
<name>A0A7S3PRA8_9STRA</name>
<dbReference type="Pfam" id="PF13424">
    <property type="entry name" value="TPR_12"/>
    <property type="match status" value="1"/>
</dbReference>
<dbReference type="Pfam" id="PF14559">
    <property type="entry name" value="TPR_19"/>
    <property type="match status" value="1"/>
</dbReference>
<dbReference type="GO" id="GO:0007010">
    <property type="term" value="P:cytoskeleton organization"/>
    <property type="evidence" value="ECO:0007669"/>
    <property type="project" value="InterPro"/>
</dbReference>
<dbReference type="PANTHER" id="PTHR44943:SF8">
    <property type="entry name" value="TPR REPEAT-CONTAINING PROTEIN MJ0263"/>
    <property type="match status" value="1"/>
</dbReference>
<protein>
    <recommendedName>
        <fullName evidence="4">HP domain-containing protein</fullName>
    </recommendedName>
</protein>
<dbReference type="SUPFAM" id="SSF48452">
    <property type="entry name" value="TPR-like"/>
    <property type="match status" value="1"/>
</dbReference>
<dbReference type="AlphaFoldDB" id="A0A7S3PRA8"/>
<dbReference type="InterPro" id="IPR051685">
    <property type="entry name" value="Ycf3/AcsC/BcsC/TPR_MFPF"/>
</dbReference>
<evidence type="ECO:0000259" key="4">
    <source>
        <dbReference type="PROSITE" id="PS51089"/>
    </source>
</evidence>
<reference evidence="5" key="1">
    <citation type="submission" date="2021-01" db="EMBL/GenBank/DDBJ databases">
        <authorList>
            <person name="Corre E."/>
            <person name="Pelletier E."/>
            <person name="Niang G."/>
            <person name="Scheremetjew M."/>
            <person name="Finn R."/>
            <person name="Kale V."/>
            <person name="Holt S."/>
            <person name="Cochrane G."/>
            <person name="Meng A."/>
            <person name="Brown T."/>
            <person name="Cohen L."/>
        </authorList>
    </citation>
    <scope>NUCLEOTIDE SEQUENCE</scope>
    <source>
        <strain evidence="5">GSBS06</strain>
    </source>
</reference>
<dbReference type="SUPFAM" id="SSF47050">
    <property type="entry name" value="VHP, Villin headpiece domain"/>
    <property type="match status" value="1"/>
</dbReference>
<gene>
    <name evidence="5" type="ORF">ASTO00021_LOCUS17986</name>
</gene>
<dbReference type="Pfam" id="PF02209">
    <property type="entry name" value="VHP"/>
    <property type="match status" value="1"/>
</dbReference>
<accession>A0A7S3PRA8</accession>
<dbReference type="GO" id="GO:0003779">
    <property type="term" value="F:actin binding"/>
    <property type="evidence" value="ECO:0007669"/>
    <property type="project" value="InterPro"/>
</dbReference>
<dbReference type="InterPro" id="IPR011990">
    <property type="entry name" value="TPR-like_helical_dom_sf"/>
</dbReference>
<dbReference type="SMART" id="SM00153">
    <property type="entry name" value="VHP"/>
    <property type="match status" value="1"/>
</dbReference>
<dbReference type="SMART" id="SM00028">
    <property type="entry name" value="TPR"/>
    <property type="match status" value="7"/>
</dbReference>
<feature type="repeat" description="TPR" evidence="3">
    <location>
        <begin position="37"/>
        <end position="70"/>
    </location>
</feature>
<evidence type="ECO:0000256" key="3">
    <source>
        <dbReference type="PROSITE-ProRule" id="PRU00339"/>
    </source>
</evidence>
<evidence type="ECO:0000256" key="1">
    <source>
        <dbReference type="ARBA" id="ARBA00022737"/>
    </source>
</evidence>
<dbReference type="InterPro" id="IPR019734">
    <property type="entry name" value="TPR_rpt"/>
</dbReference>
<dbReference type="InterPro" id="IPR036886">
    <property type="entry name" value="Villin_headpiece_dom_sf"/>
</dbReference>
<dbReference type="PROSITE" id="PS51089">
    <property type="entry name" value="HP"/>
    <property type="match status" value="1"/>
</dbReference>
<feature type="repeat" description="TPR" evidence="3">
    <location>
        <begin position="71"/>
        <end position="104"/>
    </location>
</feature>
<dbReference type="EMBL" id="HBIN01023356">
    <property type="protein sequence ID" value="CAE0448022.1"/>
    <property type="molecule type" value="Transcribed_RNA"/>
</dbReference>
<keyword evidence="1" id="KW-0677">Repeat</keyword>
<feature type="domain" description="HP" evidence="4">
    <location>
        <begin position="407"/>
        <end position="473"/>
    </location>
</feature>
<sequence>MAEACERALNFFKVEDYDSAIREYAVALTSLPKDQHFVAYSNQGLAYMNLGKYKQAIQCFGLAIENCKDHCESRHNMGVAYLAMGDYEKAIEQFDKALQIQKDFTPALCAKSEALVGVERYAEALQTASKAIQIDAKDYIGHTTKAFALLKLGRFEESLRSYDRAKELGDDTEETEKVRALAQSEYALELERSDKCDLAIEFYEKALKVRPTANGFHNMGILLLRAKAEKSKVVQCFLKAINLNPKYIQSLSALGALFCQGGDYAKAIKYLRRVCDMEPKLIEPRYNLAFALLRQGERREALHHFRIVVELDPTHPEARHAVDMLELENLTDDGVSAGYSYNNYDENTDNSYFRDTELDSNSPLFSNHDNDDMSNISDIAAVTELHQPLSNLSISETGSLIHETDAGNPIKCYTLHELQMMDRSHPYEGVMSNRMESHLTDDDFEAAFLMTREEFYGRPLWRQKMIKKDLGLF</sequence>
<dbReference type="PROSITE" id="PS50005">
    <property type="entry name" value="TPR"/>
    <property type="match status" value="4"/>
</dbReference>
<feature type="repeat" description="TPR" evidence="3">
    <location>
        <begin position="248"/>
        <end position="281"/>
    </location>
</feature>
<dbReference type="Gene3D" id="1.10.950.10">
    <property type="entry name" value="Villin headpiece domain"/>
    <property type="match status" value="1"/>
</dbReference>
<dbReference type="Gene3D" id="1.25.40.10">
    <property type="entry name" value="Tetratricopeptide repeat domain"/>
    <property type="match status" value="3"/>
</dbReference>
<dbReference type="InterPro" id="IPR003128">
    <property type="entry name" value="Villin_headpiece"/>
</dbReference>
<dbReference type="PROSITE" id="PS50293">
    <property type="entry name" value="TPR_REGION"/>
    <property type="match status" value="1"/>
</dbReference>
<keyword evidence="2 3" id="KW-0802">TPR repeat</keyword>
<dbReference type="PANTHER" id="PTHR44943">
    <property type="entry name" value="CELLULOSE SYNTHASE OPERON PROTEIN C"/>
    <property type="match status" value="1"/>
</dbReference>
<feature type="repeat" description="TPR" evidence="3">
    <location>
        <begin position="282"/>
        <end position="315"/>
    </location>
</feature>
<evidence type="ECO:0000313" key="5">
    <source>
        <dbReference type="EMBL" id="CAE0448022.1"/>
    </source>
</evidence>
<organism evidence="5">
    <name type="scientific">Aplanochytrium stocchinoi</name>
    <dbReference type="NCBI Taxonomy" id="215587"/>
    <lineage>
        <taxon>Eukaryota</taxon>
        <taxon>Sar</taxon>
        <taxon>Stramenopiles</taxon>
        <taxon>Bigyra</taxon>
        <taxon>Labyrinthulomycetes</taxon>
        <taxon>Thraustochytrida</taxon>
        <taxon>Thraustochytriidae</taxon>
        <taxon>Aplanochytrium</taxon>
    </lineage>
</organism>
<evidence type="ECO:0000256" key="2">
    <source>
        <dbReference type="ARBA" id="ARBA00022803"/>
    </source>
</evidence>